<accession>A0ABR0KFC2</accession>
<comment type="caution">
    <text evidence="2">The sequence shown here is derived from an EMBL/GenBank/DDBJ whole genome shotgun (WGS) entry which is preliminary data.</text>
</comment>
<evidence type="ECO:0000313" key="2">
    <source>
        <dbReference type="EMBL" id="KAK5095019.1"/>
    </source>
</evidence>
<dbReference type="PANTHER" id="PTHR42791">
    <property type="entry name" value="GNAT FAMILY ACETYLTRANSFERASE"/>
    <property type="match status" value="1"/>
</dbReference>
<gene>
    <name evidence="2" type="ORF">LTR24_003236</name>
</gene>
<dbReference type="PROSITE" id="PS51257">
    <property type="entry name" value="PROKAR_LIPOPROTEIN"/>
    <property type="match status" value="1"/>
</dbReference>
<keyword evidence="1" id="KW-0732">Signal</keyword>
<dbReference type="EMBL" id="JAVRRG010000030">
    <property type="protein sequence ID" value="KAK5095019.1"/>
    <property type="molecule type" value="Genomic_DNA"/>
</dbReference>
<dbReference type="PANTHER" id="PTHR42791:SF2">
    <property type="entry name" value="N-ACETYLTRANSFERASE DOMAIN-CONTAINING PROTEIN"/>
    <property type="match status" value="1"/>
</dbReference>
<protein>
    <recommendedName>
        <fullName evidence="4">N-acetyltransferase domain-containing protein</fullName>
    </recommendedName>
</protein>
<name>A0ABR0KFC2_9EURO</name>
<reference evidence="2 3" key="1">
    <citation type="submission" date="2023-08" db="EMBL/GenBank/DDBJ databases">
        <title>Black Yeasts Isolated from many extreme environments.</title>
        <authorList>
            <person name="Coleine C."/>
            <person name="Stajich J.E."/>
            <person name="Selbmann L."/>
        </authorList>
    </citation>
    <scope>NUCLEOTIDE SEQUENCE [LARGE SCALE GENOMIC DNA]</scope>
    <source>
        <strain evidence="2 3">CCFEE 5885</strain>
    </source>
</reference>
<evidence type="ECO:0008006" key="4">
    <source>
        <dbReference type="Google" id="ProtNLM"/>
    </source>
</evidence>
<dbReference type="InterPro" id="IPR016181">
    <property type="entry name" value="Acyl_CoA_acyltransferase"/>
</dbReference>
<sequence>MPRLLALAIALIVSCCPIWALSAHQQRHQQTYLSDSKIHIRPGTEADLDDITTVIVDAFRSGPDWRYVYQHQDEYREYQWKCMRETVDDIFQHAPNSTLTNVISVPLGHDAADTPGTRNERVVAVAFWRIMEPGAAHSDSNSIYPLRIGSGSVECLDHLDANLTRALDFNRQFLAAEEHYIWSLREKQMHLALLGTHPDWDGHGFGAAHCQWGMEMARGMAVPTTLMATPAGWPLYDSLGFDSVANITIETLGELEHLWYEYMRYDS</sequence>
<proteinExistence type="predicted"/>
<feature type="chain" id="PRO_5046458835" description="N-acetyltransferase domain-containing protein" evidence="1">
    <location>
        <begin position="21"/>
        <end position="267"/>
    </location>
</feature>
<dbReference type="Proteomes" id="UP001345013">
    <property type="component" value="Unassembled WGS sequence"/>
</dbReference>
<organism evidence="2 3">
    <name type="scientific">Lithohypha guttulata</name>
    <dbReference type="NCBI Taxonomy" id="1690604"/>
    <lineage>
        <taxon>Eukaryota</taxon>
        <taxon>Fungi</taxon>
        <taxon>Dikarya</taxon>
        <taxon>Ascomycota</taxon>
        <taxon>Pezizomycotina</taxon>
        <taxon>Eurotiomycetes</taxon>
        <taxon>Chaetothyriomycetidae</taxon>
        <taxon>Chaetothyriales</taxon>
        <taxon>Trichomeriaceae</taxon>
        <taxon>Lithohypha</taxon>
    </lineage>
</organism>
<dbReference type="Gene3D" id="3.40.630.30">
    <property type="match status" value="1"/>
</dbReference>
<feature type="signal peptide" evidence="1">
    <location>
        <begin position="1"/>
        <end position="20"/>
    </location>
</feature>
<dbReference type="InterPro" id="IPR052523">
    <property type="entry name" value="Trichothecene_AcTrans"/>
</dbReference>
<evidence type="ECO:0000313" key="3">
    <source>
        <dbReference type="Proteomes" id="UP001345013"/>
    </source>
</evidence>
<keyword evidence="3" id="KW-1185">Reference proteome</keyword>
<evidence type="ECO:0000256" key="1">
    <source>
        <dbReference type="SAM" id="SignalP"/>
    </source>
</evidence>
<dbReference type="SUPFAM" id="SSF55729">
    <property type="entry name" value="Acyl-CoA N-acyltransferases (Nat)"/>
    <property type="match status" value="1"/>
</dbReference>